<evidence type="ECO:0000256" key="1">
    <source>
        <dbReference type="ARBA" id="ARBA00004127"/>
    </source>
</evidence>
<evidence type="ECO:0000259" key="9">
    <source>
        <dbReference type="PROSITE" id="PS50850"/>
    </source>
</evidence>
<feature type="domain" description="Major facilitator superfamily (MFS) profile" evidence="9">
    <location>
        <begin position="108"/>
        <end position="591"/>
    </location>
</feature>
<reference evidence="10" key="1">
    <citation type="journal article" date="2020" name="Fungal Divers.">
        <title>Resolving the Mortierellaceae phylogeny through synthesis of multi-gene phylogenetics and phylogenomics.</title>
        <authorList>
            <person name="Vandepol N."/>
            <person name="Liber J."/>
            <person name="Desiro A."/>
            <person name="Na H."/>
            <person name="Kennedy M."/>
            <person name="Barry K."/>
            <person name="Grigoriev I.V."/>
            <person name="Miller A.N."/>
            <person name="O'Donnell K."/>
            <person name="Stajich J.E."/>
            <person name="Bonito G."/>
        </authorList>
    </citation>
    <scope>NUCLEOTIDE SEQUENCE</scope>
    <source>
        <strain evidence="10">NVP1</strain>
    </source>
</reference>
<dbReference type="PANTHER" id="PTHR23501:SF191">
    <property type="entry name" value="VACUOLAR BASIC AMINO ACID TRANSPORTER 4"/>
    <property type="match status" value="1"/>
</dbReference>
<comment type="caution">
    <text evidence="10">The sequence shown here is derived from an EMBL/GenBank/DDBJ whole genome shotgun (WGS) entry which is preliminary data.</text>
</comment>
<dbReference type="PANTHER" id="PTHR23501">
    <property type="entry name" value="MAJOR FACILITATOR SUPERFAMILY"/>
    <property type="match status" value="1"/>
</dbReference>
<sequence length="601" mass="64688">MGSQTHADSVRSEAGTVVTDSEKSHSNEMNSSSSAAIAKTSSTSLPQKTEYIEQVDPSDQKIEVDTINQSSVSIKSSKSSNHGKLDPGPPQLTDQGVVTLPFKQLIVVFIGLMLGVFLSSLDQTIINVCTNKIASEFNSLTEIPWVGTAYLLTSTCFQPLYGKFSDIFGRKPTFLFSITVFLVGSALCGAAQSMIMLIVARGIAGIGAGGIMSMVMIIITDIVSLRDRGKYQGMIGAVFGLSSVIGPLLGGVFTDKASWRWAFFINLPIGAITLAVVIKLLHLPHAVGSLGEKIKRIDILGSITLIIGLVMILLPLNWGGSTYEWNSPIIIGLLVGGFAVIGIFLLIEWKQALEPIIPFYLFKTRTNNAVFLTSFFVGMGFFGIMFFMPLYFQIVRQESATASGLEMLPLIVGLLVTSIGSGIMVSKYGQFRPFIWIGLILSTTGTGLLVLLHEDSSRGEIIAYLFINGCGLGFSMQTLMIAIQSAVATKDIAVATANATFFRTVGSVFGVAISGTVFNNAVQKHLSPLILENPAIQIVIADSYKIPSFEPALEAQILHAYMLSLRSAFTICTPFMGLAFICSLAIQHNKLRKSLGPTPME</sequence>
<evidence type="ECO:0000256" key="5">
    <source>
        <dbReference type="ARBA" id="ARBA00022989"/>
    </source>
</evidence>
<feature type="transmembrane region" description="Helical" evidence="8">
    <location>
        <begin position="407"/>
        <end position="426"/>
    </location>
</feature>
<comment type="subcellular location">
    <subcellularLocation>
        <location evidence="1">Endomembrane system</location>
        <topology evidence="1">Multi-pass membrane protein</topology>
    </subcellularLocation>
</comment>
<evidence type="ECO:0000256" key="7">
    <source>
        <dbReference type="SAM" id="MobiDB-lite"/>
    </source>
</evidence>
<dbReference type="InterPro" id="IPR036259">
    <property type="entry name" value="MFS_trans_sf"/>
</dbReference>
<evidence type="ECO:0000256" key="8">
    <source>
        <dbReference type="SAM" id="Phobius"/>
    </source>
</evidence>
<evidence type="ECO:0000256" key="4">
    <source>
        <dbReference type="ARBA" id="ARBA00022692"/>
    </source>
</evidence>
<evidence type="ECO:0000313" key="10">
    <source>
        <dbReference type="EMBL" id="KAF9331708.1"/>
    </source>
</evidence>
<protein>
    <recommendedName>
        <fullName evidence="9">Major facilitator superfamily (MFS) profile domain-containing protein</fullName>
    </recommendedName>
</protein>
<feature type="transmembrane region" description="Helical" evidence="8">
    <location>
        <begin position="299"/>
        <end position="319"/>
    </location>
</feature>
<organism evidence="10 11">
    <name type="scientific">Podila minutissima</name>
    <dbReference type="NCBI Taxonomy" id="64525"/>
    <lineage>
        <taxon>Eukaryota</taxon>
        <taxon>Fungi</taxon>
        <taxon>Fungi incertae sedis</taxon>
        <taxon>Mucoromycota</taxon>
        <taxon>Mortierellomycotina</taxon>
        <taxon>Mortierellomycetes</taxon>
        <taxon>Mortierellales</taxon>
        <taxon>Mortierellaceae</taxon>
        <taxon>Podila</taxon>
    </lineage>
</organism>
<keyword evidence="4 8" id="KW-0812">Transmembrane</keyword>
<dbReference type="PROSITE" id="PS50850">
    <property type="entry name" value="MFS"/>
    <property type="match status" value="1"/>
</dbReference>
<dbReference type="Proteomes" id="UP000696485">
    <property type="component" value="Unassembled WGS sequence"/>
</dbReference>
<proteinExistence type="inferred from homology"/>
<feature type="region of interest" description="Disordered" evidence="7">
    <location>
        <begin position="1"/>
        <end position="60"/>
    </location>
</feature>
<feature type="transmembrane region" description="Helical" evidence="8">
    <location>
        <begin position="259"/>
        <end position="278"/>
    </location>
</feature>
<dbReference type="EMBL" id="JAAAUY010000305">
    <property type="protein sequence ID" value="KAF9331708.1"/>
    <property type="molecule type" value="Genomic_DNA"/>
</dbReference>
<dbReference type="Gene3D" id="1.20.1250.20">
    <property type="entry name" value="MFS general substrate transporter like domains"/>
    <property type="match status" value="1"/>
</dbReference>
<dbReference type="GO" id="GO:0012505">
    <property type="term" value="C:endomembrane system"/>
    <property type="evidence" value="ECO:0007669"/>
    <property type="project" value="UniProtKB-SubCell"/>
</dbReference>
<keyword evidence="5 8" id="KW-1133">Transmembrane helix</keyword>
<feature type="transmembrane region" description="Helical" evidence="8">
    <location>
        <begin position="464"/>
        <end position="488"/>
    </location>
</feature>
<evidence type="ECO:0000256" key="3">
    <source>
        <dbReference type="ARBA" id="ARBA00022448"/>
    </source>
</evidence>
<dbReference type="Gene3D" id="1.20.1720.10">
    <property type="entry name" value="Multidrug resistance protein D"/>
    <property type="match status" value="1"/>
</dbReference>
<feature type="transmembrane region" description="Helical" evidence="8">
    <location>
        <begin position="143"/>
        <end position="161"/>
    </location>
</feature>
<evidence type="ECO:0000313" key="11">
    <source>
        <dbReference type="Proteomes" id="UP000696485"/>
    </source>
</evidence>
<evidence type="ECO:0000256" key="2">
    <source>
        <dbReference type="ARBA" id="ARBA00008335"/>
    </source>
</evidence>
<dbReference type="GO" id="GO:0022857">
    <property type="term" value="F:transmembrane transporter activity"/>
    <property type="evidence" value="ECO:0007669"/>
    <property type="project" value="InterPro"/>
</dbReference>
<dbReference type="Pfam" id="PF07690">
    <property type="entry name" value="MFS_1"/>
    <property type="match status" value="1"/>
</dbReference>
<name>A0A9P5SK11_9FUNG</name>
<feature type="transmembrane region" description="Helical" evidence="8">
    <location>
        <begin position="368"/>
        <end position="392"/>
    </location>
</feature>
<accession>A0A9P5SK11</accession>
<feature type="transmembrane region" description="Helical" evidence="8">
    <location>
        <begin position="568"/>
        <end position="586"/>
    </location>
</feature>
<feature type="transmembrane region" description="Helical" evidence="8">
    <location>
        <begin position="325"/>
        <end position="347"/>
    </location>
</feature>
<dbReference type="InterPro" id="IPR020846">
    <property type="entry name" value="MFS_dom"/>
</dbReference>
<dbReference type="SUPFAM" id="SSF103473">
    <property type="entry name" value="MFS general substrate transporter"/>
    <property type="match status" value="1"/>
</dbReference>
<feature type="transmembrane region" description="Helical" evidence="8">
    <location>
        <begin position="500"/>
        <end position="518"/>
    </location>
</feature>
<dbReference type="FunFam" id="1.20.1720.10:FF:000013">
    <property type="entry name" value="Related to multidrug resistance proteins"/>
    <property type="match status" value="1"/>
</dbReference>
<dbReference type="GO" id="GO:0005886">
    <property type="term" value="C:plasma membrane"/>
    <property type="evidence" value="ECO:0007669"/>
    <property type="project" value="TreeGrafter"/>
</dbReference>
<dbReference type="AlphaFoldDB" id="A0A9P5SK11"/>
<comment type="similarity">
    <text evidence="2">Belongs to the major facilitator superfamily.</text>
</comment>
<dbReference type="PRINTS" id="PR01036">
    <property type="entry name" value="TCRTETB"/>
</dbReference>
<gene>
    <name evidence="10" type="ORF">BG006_005433</name>
</gene>
<evidence type="ECO:0000256" key="6">
    <source>
        <dbReference type="ARBA" id="ARBA00023136"/>
    </source>
</evidence>
<keyword evidence="11" id="KW-1185">Reference proteome</keyword>
<feature type="transmembrane region" description="Helical" evidence="8">
    <location>
        <begin position="105"/>
        <end position="123"/>
    </location>
</feature>
<feature type="transmembrane region" description="Helical" evidence="8">
    <location>
        <begin position="231"/>
        <end position="253"/>
    </location>
</feature>
<feature type="compositionally biased region" description="Low complexity" evidence="7">
    <location>
        <begin position="27"/>
        <end position="44"/>
    </location>
</feature>
<feature type="transmembrane region" description="Helical" evidence="8">
    <location>
        <begin position="198"/>
        <end position="219"/>
    </location>
</feature>
<feature type="transmembrane region" description="Helical" evidence="8">
    <location>
        <begin position="433"/>
        <end position="452"/>
    </location>
</feature>
<dbReference type="CDD" id="cd17502">
    <property type="entry name" value="MFS_Azr1_MDR_like"/>
    <property type="match status" value="1"/>
</dbReference>
<feature type="transmembrane region" description="Helical" evidence="8">
    <location>
        <begin position="173"/>
        <end position="192"/>
    </location>
</feature>
<keyword evidence="6 8" id="KW-0472">Membrane</keyword>
<keyword evidence="3" id="KW-0813">Transport</keyword>
<dbReference type="InterPro" id="IPR011701">
    <property type="entry name" value="MFS"/>
</dbReference>